<evidence type="ECO:0000256" key="7">
    <source>
        <dbReference type="ARBA" id="ARBA00022840"/>
    </source>
</evidence>
<accession>A0A3P4B8S2</accession>
<dbReference type="Gene3D" id="3.30.450.20">
    <property type="entry name" value="PAS domain"/>
    <property type="match status" value="1"/>
</dbReference>
<evidence type="ECO:0000313" key="16">
    <source>
        <dbReference type="EMBL" id="VCU72452.1"/>
    </source>
</evidence>
<dbReference type="RefSeq" id="WP_124081993.1">
    <property type="nucleotide sequence ID" value="NZ_UWPJ01000039.1"/>
</dbReference>
<comment type="function">
    <text evidence="10">Member of the two-component regulatory system NtrB/NtrC, which controls expression of the nitrogen-regulated (ntr) genes in response to nitrogen limitation. Under conditions of nitrogen limitation, NtrB autophosphorylates and transfers the phosphoryl group to NtrC. In the presence of nitrogen, acts as a phosphatase that dephosphorylates and inactivates NtrC.</text>
</comment>
<dbReference type="CDD" id="cd00130">
    <property type="entry name" value="PAS"/>
    <property type="match status" value="1"/>
</dbReference>
<keyword evidence="17" id="KW-1185">Reference proteome</keyword>
<evidence type="ECO:0000256" key="11">
    <source>
        <dbReference type="ARBA" id="ARBA00039567"/>
    </source>
</evidence>
<dbReference type="GO" id="GO:0000155">
    <property type="term" value="F:phosphorelay sensor kinase activity"/>
    <property type="evidence" value="ECO:0007669"/>
    <property type="project" value="InterPro"/>
</dbReference>
<evidence type="ECO:0000256" key="4">
    <source>
        <dbReference type="ARBA" id="ARBA00022679"/>
    </source>
</evidence>
<dbReference type="EMBL" id="UWPJ01000039">
    <property type="protein sequence ID" value="VCU72452.1"/>
    <property type="molecule type" value="Genomic_DNA"/>
</dbReference>
<dbReference type="InterPro" id="IPR000014">
    <property type="entry name" value="PAS"/>
</dbReference>
<evidence type="ECO:0000256" key="13">
    <source>
        <dbReference type="ARBA" id="ARBA00043094"/>
    </source>
</evidence>
<dbReference type="InterPro" id="IPR035965">
    <property type="entry name" value="PAS-like_dom_sf"/>
</dbReference>
<dbReference type="InterPro" id="IPR005467">
    <property type="entry name" value="His_kinase_dom"/>
</dbReference>
<dbReference type="InterPro" id="IPR036890">
    <property type="entry name" value="HATPase_C_sf"/>
</dbReference>
<dbReference type="SUPFAM" id="SSF55785">
    <property type="entry name" value="PYP-like sensor domain (PAS domain)"/>
    <property type="match status" value="1"/>
</dbReference>
<evidence type="ECO:0000259" key="15">
    <source>
        <dbReference type="PROSITE" id="PS50109"/>
    </source>
</evidence>
<gene>
    <name evidence="16" type="primary">glnL</name>
    <name evidence="16" type="ORF">PIGHUM_04551</name>
</gene>
<dbReference type="InterPro" id="IPR003661">
    <property type="entry name" value="HisK_dim/P_dom"/>
</dbReference>
<dbReference type="SMART" id="SM00388">
    <property type="entry name" value="HisKA"/>
    <property type="match status" value="1"/>
</dbReference>
<organism evidence="16 17">
    <name type="scientific">Pigmentiphaga humi</name>
    <dbReference type="NCBI Taxonomy" id="2478468"/>
    <lineage>
        <taxon>Bacteria</taxon>
        <taxon>Pseudomonadati</taxon>
        <taxon>Pseudomonadota</taxon>
        <taxon>Betaproteobacteria</taxon>
        <taxon>Burkholderiales</taxon>
        <taxon>Alcaligenaceae</taxon>
        <taxon>Pigmentiphaga</taxon>
    </lineage>
</organism>
<evidence type="ECO:0000256" key="3">
    <source>
        <dbReference type="ARBA" id="ARBA00022553"/>
    </source>
</evidence>
<dbReference type="GO" id="GO:0005524">
    <property type="term" value="F:ATP binding"/>
    <property type="evidence" value="ECO:0007669"/>
    <property type="project" value="UniProtKB-KW"/>
</dbReference>
<protein>
    <recommendedName>
        <fullName evidence="11">Sensory histidine kinase/phosphatase NtrB</fullName>
        <ecNumber evidence="2">2.7.13.3</ecNumber>
    </recommendedName>
    <alternativeName>
        <fullName evidence="12">Nitrogen regulation protein NR(II)</fullName>
    </alternativeName>
    <alternativeName>
        <fullName evidence="13">Nitrogen regulator II</fullName>
    </alternativeName>
</protein>
<keyword evidence="14" id="KW-0175">Coiled coil</keyword>
<evidence type="ECO:0000256" key="1">
    <source>
        <dbReference type="ARBA" id="ARBA00000085"/>
    </source>
</evidence>
<proteinExistence type="predicted"/>
<evidence type="ECO:0000256" key="12">
    <source>
        <dbReference type="ARBA" id="ARBA00042313"/>
    </source>
</evidence>
<dbReference type="OrthoDB" id="9789238at2"/>
<dbReference type="PROSITE" id="PS50109">
    <property type="entry name" value="HIS_KIN"/>
    <property type="match status" value="1"/>
</dbReference>
<dbReference type="InterPro" id="IPR003594">
    <property type="entry name" value="HATPase_dom"/>
</dbReference>
<dbReference type="SUPFAM" id="SSF47384">
    <property type="entry name" value="Homodimeric domain of signal transducing histidine kinase"/>
    <property type="match status" value="1"/>
</dbReference>
<feature type="coiled-coil region" evidence="14">
    <location>
        <begin position="110"/>
        <end position="139"/>
    </location>
</feature>
<dbReference type="PRINTS" id="PR00344">
    <property type="entry name" value="BCTRLSENSOR"/>
</dbReference>
<keyword evidence="8" id="KW-0902">Two-component regulatory system</keyword>
<reference evidence="16 17" key="1">
    <citation type="submission" date="2018-10" db="EMBL/GenBank/DDBJ databases">
        <authorList>
            <person name="Criscuolo A."/>
        </authorList>
    </citation>
    <scope>NUCLEOTIDE SEQUENCE [LARGE SCALE GENOMIC DNA]</scope>
    <source>
        <strain evidence="16">DnA1</strain>
    </source>
</reference>
<evidence type="ECO:0000313" key="17">
    <source>
        <dbReference type="Proteomes" id="UP000277294"/>
    </source>
</evidence>
<dbReference type="Proteomes" id="UP000277294">
    <property type="component" value="Unassembled WGS sequence"/>
</dbReference>
<keyword evidence="4 16" id="KW-0808">Transferase</keyword>
<dbReference type="PANTHER" id="PTHR43065:SF16">
    <property type="entry name" value="SENSORY HISTIDINE KINASE_PHOSPHATASE NTRB"/>
    <property type="match status" value="1"/>
</dbReference>
<evidence type="ECO:0000256" key="14">
    <source>
        <dbReference type="SAM" id="Coils"/>
    </source>
</evidence>
<keyword evidence="7" id="KW-0067">ATP-binding</keyword>
<dbReference type="PANTHER" id="PTHR43065">
    <property type="entry name" value="SENSOR HISTIDINE KINASE"/>
    <property type="match status" value="1"/>
</dbReference>
<dbReference type="Gene3D" id="3.30.565.10">
    <property type="entry name" value="Histidine kinase-like ATPase, C-terminal domain"/>
    <property type="match status" value="1"/>
</dbReference>
<dbReference type="NCBIfam" id="NF008293">
    <property type="entry name" value="PRK11073.1"/>
    <property type="match status" value="1"/>
</dbReference>
<name>A0A3P4B8S2_9BURK</name>
<evidence type="ECO:0000256" key="6">
    <source>
        <dbReference type="ARBA" id="ARBA00022777"/>
    </source>
</evidence>
<dbReference type="Pfam" id="PF02518">
    <property type="entry name" value="HATPase_c"/>
    <property type="match status" value="1"/>
</dbReference>
<dbReference type="InterPro" id="IPR004358">
    <property type="entry name" value="Sig_transdc_His_kin-like_C"/>
</dbReference>
<evidence type="ECO:0000256" key="9">
    <source>
        <dbReference type="ARBA" id="ARBA00023231"/>
    </source>
</evidence>
<dbReference type="EC" id="2.7.13.3" evidence="2"/>
<dbReference type="SMART" id="SM00387">
    <property type="entry name" value="HATPase_c"/>
    <property type="match status" value="1"/>
</dbReference>
<feature type="domain" description="Histidine kinase" evidence="15">
    <location>
        <begin position="138"/>
        <end position="355"/>
    </location>
</feature>
<dbReference type="InterPro" id="IPR013656">
    <property type="entry name" value="PAS_4"/>
</dbReference>
<sequence length="355" mass="39450">MDDPFIGAFAAFELLSSAILVVDGERRIRYANAAAEDLFEVSVRQLMSLHVCDLFRDGEQLRMSLEEAKSQVFADKRQILEIDRLGREPTQVSATVVTLHGQPWPALIELQEIEQQLKVEREERLLEQAQANRELLRNLAHEVKNPLGGLRGAAQLLEAELGDPALTEYTQVIIQEADRLQTLVDRLLVPHRAPRIVGDVNIHEVCERVRALVLAEYPSGLTIVRDYDAAIPEFRGDKSQLIQVVLNIVRNAAEALAPRIAAGDAEITLRTRVVRQVTLAKQRFRLALELHVLDNGPGVPPELLDRIFHPLVSGRAGGSGLGLTLAQTFVQQHEGIIECDSKPGATDFRILLPLP</sequence>
<dbReference type="Gene3D" id="1.10.287.130">
    <property type="match status" value="1"/>
</dbReference>
<evidence type="ECO:0000256" key="2">
    <source>
        <dbReference type="ARBA" id="ARBA00012438"/>
    </source>
</evidence>
<dbReference type="SUPFAM" id="SSF55874">
    <property type="entry name" value="ATPase domain of HSP90 chaperone/DNA topoisomerase II/histidine kinase"/>
    <property type="match status" value="1"/>
</dbReference>
<evidence type="ECO:0000256" key="5">
    <source>
        <dbReference type="ARBA" id="ARBA00022741"/>
    </source>
</evidence>
<comment type="catalytic activity">
    <reaction evidence="1">
        <text>ATP + protein L-histidine = ADP + protein N-phospho-L-histidine.</text>
        <dbReference type="EC" id="2.7.13.3"/>
    </reaction>
</comment>
<dbReference type="CDD" id="cd00082">
    <property type="entry name" value="HisKA"/>
    <property type="match status" value="1"/>
</dbReference>
<evidence type="ECO:0000256" key="8">
    <source>
        <dbReference type="ARBA" id="ARBA00023012"/>
    </source>
</evidence>
<dbReference type="AlphaFoldDB" id="A0A3P4B8S2"/>
<dbReference type="Pfam" id="PF00512">
    <property type="entry name" value="HisKA"/>
    <property type="match status" value="1"/>
</dbReference>
<keyword evidence="9" id="KW-0535">Nitrogen fixation</keyword>
<keyword evidence="6" id="KW-0418">Kinase</keyword>
<keyword evidence="3" id="KW-0597">Phosphoprotein</keyword>
<dbReference type="Pfam" id="PF08448">
    <property type="entry name" value="PAS_4"/>
    <property type="match status" value="1"/>
</dbReference>
<dbReference type="InterPro" id="IPR036097">
    <property type="entry name" value="HisK_dim/P_sf"/>
</dbReference>
<keyword evidence="5" id="KW-0547">Nucleotide-binding</keyword>
<evidence type="ECO:0000256" key="10">
    <source>
        <dbReference type="ARBA" id="ARBA00037696"/>
    </source>
</evidence>